<accession>A0A8E2JKT0</accession>
<sequence>MPCVSAMIQLPGEDLEDFITVFEKVLFGYVRGDDQTWIPPLHNGVVKRLDRARIAVGQIGSTVHLREGSELLPKQICHMKVEIAMKLRANDAPYGKDSLLWQNVLKKESSSVETLPKFRGIFALFLTKGGLYSISRQVSYEENTSVCINNNSYGTSTKFLTAIGPYSRQYNRTIFFNFVVSNRTRVEMMAQTMDLLSKSHCLQKVNMELFENEPPQHYHDNISATPGFETFGTFRGLEKVEIFGSCPNVKLCFNSKANEAEQEDEQQ</sequence>
<reference evidence="1 2" key="1">
    <citation type="journal article" date="2016" name="Nat. Commun.">
        <title>Ectomycorrhizal ecology is imprinted in the genome of the dominant symbiotic fungus Cenococcum geophilum.</title>
        <authorList>
            <consortium name="DOE Joint Genome Institute"/>
            <person name="Peter M."/>
            <person name="Kohler A."/>
            <person name="Ohm R.A."/>
            <person name="Kuo A."/>
            <person name="Krutzmann J."/>
            <person name="Morin E."/>
            <person name="Arend M."/>
            <person name="Barry K.W."/>
            <person name="Binder M."/>
            <person name="Choi C."/>
            <person name="Clum A."/>
            <person name="Copeland A."/>
            <person name="Grisel N."/>
            <person name="Haridas S."/>
            <person name="Kipfer T."/>
            <person name="LaButti K."/>
            <person name="Lindquist E."/>
            <person name="Lipzen A."/>
            <person name="Maire R."/>
            <person name="Meier B."/>
            <person name="Mihaltcheva S."/>
            <person name="Molinier V."/>
            <person name="Murat C."/>
            <person name="Poggeler S."/>
            <person name="Quandt C.A."/>
            <person name="Sperisen C."/>
            <person name="Tritt A."/>
            <person name="Tisserant E."/>
            <person name="Crous P.W."/>
            <person name="Henrissat B."/>
            <person name="Nehls U."/>
            <person name="Egli S."/>
            <person name="Spatafora J.W."/>
            <person name="Grigoriev I.V."/>
            <person name="Martin F.M."/>
        </authorList>
    </citation>
    <scope>NUCLEOTIDE SEQUENCE [LARGE SCALE GENOMIC DNA]</scope>
    <source>
        <strain evidence="1 2">CBS 459.81</strain>
    </source>
</reference>
<dbReference type="Proteomes" id="UP000250266">
    <property type="component" value="Unassembled WGS sequence"/>
</dbReference>
<dbReference type="EMBL" id="KV744809">
    <property type="protein sequence ID" value="OCK86057.1"/>
    <property type="molecule type" value="Genomic_DNA"/>
</dbReference>
<evidence type="ECO:0000313" key="1">
    <source>
        <dbReference type="EMBL" id="OCK86057.1"/>
    </source>
</evidence>
<organism evidence="1 2">
    <name type="scientific">Lepidopterella palustris CBS 459.81</name>
    <dbReference type="NCBI Taxonomy" id="1314670"/>
    <lineage>
        <taxon>Eukaryota</taxon>
        <taxon>Fungi</taxon>
        <taxon>Dikarya</taxon>
        <taxon>Ascomycota</taxon>
        <taxon>Pezizomycotina</taxon>
        <taxon>Dothideomycetes</taxon>
        <taxon>Pleosporomycetidae</taxon>
        <taxon>Mytilinidiales</taxon>
        <taxon>Argynnaceae</taxon>
        <taxon>Lepidopterella</taxon>
    </lineage>
</organism>
<proteinExistence type="predicted"/>
<keyword evidence="2" id="KW-1185">Reference proteome</keyword>
<dbReference type="AlphaFoldDB" id="A0A8E2JKT0"/>
<gene>
    <name evidence="1" type="ORF">K432DRAFT_388035</name>
</gene>
<protein>
    <submittedName>
        <fullName evidence="1">Uncharacterized protein</fullName>
    </submittedName>
</protein>
<name>A0A8E2JKT0_9PEZI</name>
<evidence type="ECO:0000313" key="2">
    <source>
        <dbReference type="Proteomes" id="UP000250266"/>
    </source>
</evidence>